<protein>
    <submittedName>
        <fullName evidence="1">Uncharacterized protein</fullName>
    </submittedName>
</protein>
<proteinExistence type="predicted"/>
<accession>A0ACC3D681</accession>
<organism evidence="1 2">
    <name type="scientific">Coniosporium uncinatum</name>
    <dbReference type="NCBI Taxonomy" id="93489"/>
    <lineage>
        <taxon>Eukaryota</taxon>
        <taxon>Fungi</taxon>
        <taxon>Dikarya</taxon>
        <taxon>Ascomycota</taxon>
        <taxon>Pezizomycotina</taxon>
        <taxon>Dothideomycetes</taxon>
        <taxon>Dothideomycetes incertae sedis</taxon>
        <taxon>Coniosporium</taxon>
    </lineage>
</organism>
<dbReference type="EMBL" id="JAWDJW010007242">
    <property type="protein sequence ID" value="KAK3062535.1"/>
    <property type="molecule type" value="Genomic_DNA"/>
</dbReference>
<evidence type="ECO:0000313" key="2">
    <source>
        <dbReference type="Proteomes" id="UP001186974"/>
    </source>
</evidence>
<evidence type="ECO:0000313" key="1">
    <source>
        <dbReference type="EMBL" id="KAK3062535.1"/>
    </source>
</evidence>
<reference evidence="1" key="1">
    <citation type="submission" date="2024-09" db="EMBL/GenBank/DDBJ databases">
        <title>Black Yeasts Isolated from many extreme environments.</title>
        <authorList>
            <person name="Coleine C."/>
            <person name="Stajich J.E."/>
            <person name="Selbmann L."/>
        </authorList>
    </citation>
    <scope>NUCLEOTIDE SEQUENCE</scope>
    <source>
        <strain evidence="1">CCFEE 5737</strain>
    </source>
</reference>
<comment type="caution">
    <text evidence="1">The sequence shown here is derived from an EMBL/GenBank/DDBJ whole genome shotgun (WGS) entry which is preliminary data.</text>
</comment>
<gene>
    <name evidence="1" type="ORF">LTS18_003864</name>
</gene>
<keyword evidence="2" id="KW-1185">Reference proteome</keyword>
<dbReference type="Proteomes" id="UP001186974">
    <property type="component" value="Unassembled WGS sequence"/>
</dbReference>
<name>A0ACC3D681_9PEZI</name>
<sequence length="252" mass="27393">MSELQFCKQFLNALDSRAVKLSSDHIADPKKYPPQSAYTLPRLSNPKRKRTQPSISSAPSNQPAASSFTVTLKPTKAGPSPLTLSDKDLTTSIFDLKSAYAKEIIHPVEKIKILYAKKPVADTKTLKDVLGDEATSTQEVELSVMVMGILGTGTSQPTSQAQTPAAVDIPEPTMADAPGSEQAQNEAGKDMESLNVDSGAHELETEEFWDDLQGFLVQRLRNENEGERMMRLFRSALEADRGKGSIAAEGLD</sequence>